<dbReference type="Gene3D" id="3.30.70.360">
    <property type="match status" value="1"/>
</dbReference>
<dbReference type="PIRSF" id="PIRSF037238">
    <property type="entry name" value="Carboxypeptidase_G2"/>
    <property type="match status" value="1"/>
</dbReference>
<proteinExistence type="predicted"/>
<name>A0ABW4TNA9_9ACTN</name>
<gene>
    <name evidence="6" type="ORF">ACFSDE_09145</name>
</gene>
<dbReference type="Proteomes" id="UP001597351">
    <property type="component" value="Unassembled WGS sequence"/>
</dbReference>
<evidence type="ECO:0000259" key="5">
    <source>
        <dbReference type="Pfam" id="PF07687"/>
    </source>
</evidence>
<dbReference type="InterPro" id="IPR017150">
    <property type="entry name" value="Pept_M20_glutamate_carboxypep"/>
</dbReference>
<dbReference type="CDD" id="cd03885">
    <property type="entry name" value="M20_CPDG2"/>
    <property type="match status" value="1"/>
</dbReference>
<keyword evidence="7" id="KW-1185">Reference proteome</keyword>
<dbReference type="Pfam" id="PF01546">
    <property type="entry name" value="Peptidase_M20"/>
    <property type="match status" value="1"/>
</dbReference>
<dbReference type="InterPro" id="IPR036264">
    <property type="entry name" value="Bact_exopeptidase_dim_dom"/>
</dbReference>
<keyword evidence="3" id="KW-0378">Hydrolase</keyword>
<sequence>MSTVERYADCLERLVAAETPSSDADRLRLSHALLRGWGEPAFGRPPVERLVDGVPHLLWEPDPGSPHVLLLGHVDTVFAAGTTASRPFRRDGDLATGPGVFDMKAGLLIGLEAVATLADASRVAMLVTGDEEVGSVTSRALIEELASGATAVLVLEPSLGGAFKTSRKGGSIYDLVFSGRAAHAGLEPERGRNALSELARWALEVPQLADPALGTTVTPTVARAGTANNVVPDQAVLTLDVRARSMAELLRVDEAVRSRTPASGVGVTVRGGINRPPLEAGASDRLVGLCREVALELGLPAPRTAAVGGASDANFTAALGVETLDGLGPEGDGAHTEHEWVDLTALQPRARLVAGLIERLLEER</sequence>
<keyword evidence="4" id="KW-0862">Zinc</keyword>
<dbReference type="Gene3D" id="3.40.630.10">
    <property type="entry name" value="Zn peptidases"/>
    <property type="match status" value="1"/>
</dbReference>
<evidence type="ECO:0000256" key="2">
    <source>
        <dbReference type="ARBA" id="ARBA00022723"/>
    </source>
</evidence>
<dbReference type="SUPFAM" id="SSF55031">
    <property type="entry name" value="Bacterial exopeptidase dimerisation domain"/>
    <property type="match status" value="1"/>
</dbReference>
<dbReference type="PANTHER" id="PTHR43808">
    <property type="entry name" value="ACETYLORNITHINE DEACETYLASE"/>
    <property type="match status" value="1"/>
</dbReference>
<dbReference type="SUPFAM" id="SSF53187">
    <property type="entry name" value="Zn-dependent exopeptidases"/>
    <property type="match status" value="1"/>
</dbReference>
<organism evidence="6 7">
    <name type="scientific">Nocardioides aestuarii</name>
    <dbReference type="NCBI Taxonomy" id="252231"/>
    <lineage>
        <taxon>Bacteria</taxon>
        <taxon>Bacillati</taxon>
        <taxon>Actinomycetota</taxon>
        <taxon>Actinomycetes</taxon>
        <taxon>Propionibacteriales</taxon>
        <taxon>Nocardioidaceae</taxon>
        <taxon>Nocardioides</taxon>
    </lineage>
</organism>
<comment type="caution">
    <text evidence="6">The sequence shown here is derived from an EMBL/GenBank/DDBJ whole genome shotgun (WGS) entry which is preliminary data.</text>
</comment>
<dbReference type="EMBL" id="JBHUGD010000003">
    <property type="protein sequence ID" value="MFD1946958.1"/>
    <property type="molecule type" value="Genomic_DNA"/>
</dbReference>
<feature type="domain" description="Peptidase M20 dimerisation" evidence="5">
    <location>
        <begin position="166"/>
        <end position="257"/>
    </location>
</feature>
<evidence type="ECO:0000313" key="7">
    <source>
        <dbReference type="Proteomes" id="UP001597351"/>
    </source>
</evidence>
<dbReference type="PANTHER" id="PTHR43808:SF9">
    <property type="entry name" value="BLL0789 PROTEIN"/>
    <property type="match status" value="1"/>
</dbReference>
<evidence type="ECO:0000256" key="3">
    <source>
        <dbReference type="ARBA" id="ARBA00022801"/>
    </source>
</evidence>
<comment type="cofactor">
    <cofactor evidence="1">
        <name>Zn(2+)</name>
        <dbReference type="ChEBI" id="CHEBI:29105"/>
    </cofactor>
</comment>
<dbReference type="InterPro" id="IPR050072">
    <property type="entry name" value="Peptidase_M20A"/>
</dbReference>
<dbReference type="InterPro" id="IPR011650">
    <property type="entry name" value="Peptidase_M20_dimer"/>
</dbReference>
<dbReference type="RefSeq" id="WP_343917603.1">
    <property type="nucleotide sequence ID" value="NZ_BAAAJT010000002.1"/>
</dbReference>
<evidence type="ECO:0000313" key="6">
    <source>
        <dbReference type="EMBL" id="MFD1946958.1"/>
    </source>
</evidence>
<evidence type="ECO:0000256" key="4">
    <source>
        <dbReference type="ARBA" id="ARBA00022833"/>
    </source>
</evidence>
<dbReference type="InterPro" id="IPR002933">
    <property type="entry name" value="Peptidase_M20"/>
</dbReference>
<dbReference type="InterPro" id="IPR001261">
    <property type="entry name" value="ArgE/DapE_CS"/>
</dbReference>
<dbReference type="Pfam" id="PF07687">
    <property type="entry name" value="M20_dimer"/>
    <property type="match status" value="1"/>
</dbReference>
<dbReference type="PROSITE" id="PS00758">
    <property type="entry name" value="ARGE_DAPE_CPG2_1"/>
    <property type="match status" value="1"/>
</dbReference>
<accession>A0ABW4TNA9</accession>
<keyword evidence="2" id="KW-0479">Metal-binding</keyword>
<evidence type="ECO:0000256" key="1">
    <source>
        <dbReference type="ARBA" id="ARBA00001947"/>
    </source>
</evidence>
<reference evidence="7" key="1">
    <citation type="journal article" date="2019" name="Int. J. Syst. Evol. Microbiol.">
        <title>The Global Catalogue of Microorganisms (GCM) 10K type strain sequencing project: providing services to taxonomists for standard genome sequencing and annotation.</title>
        <authorList>
            <consortium name="The Broad Institute Genomics Platform"/>
            <consortium name="The Broad Institute Genome Sequencing Center for Infectious Disease"/>
            <person name="Wu L."/>
            <person name="Ma J."/>
        </authorList>
    </citation>
    <scope>NUCLEOTIDE SEQUENCE [LARGE SCALE GENOMIC DNA]</scope>
    <source>
        <strain evidence="7">CGMCC 1.12477</strain>
    </source>
</reference>
<protein>
    <submittedName>
        <fullName evidence="6">M20 family metallopeptidase</fullName>
    </submittedName>
</protein>